<evidence type="ECO:0000256" key="8">
    <source>
        <dbReference type="PROSITE-ProRule" id="PRU00042"/>
    </source>
</evidence>
<evidence type="ECO:0000256" key="4">
    <source>
        <dbReference type="ARBA" id="ARBA00022833"/>
    </source>
</evidence>
<evidence type="ECO:0000256" key="1">
    <source>
        <dbReference type="ARBA" id="ARBA00004123"/>
    </source>
</evidence>
<evidence type="ECO:0000259" key="10">
    <source>
        <dbReference type="PROSITE" id="PS50157"/>
    </source>
</evidence>
<evidence type="ECO:0000256" key="9">
    <source>
        <dbReference type="SAM" id="MobiDB-lite"/>
    </source>
</evidence>
<dbReference type="PANTHER" id="PTHR46179">
    <property type="entry name" value="ZINC FINGER PROTEIN"/>
    <property type="match status" value="1"/>
</dbReference>
<gene>
    <name evidence="11" type="ORF">OSB1V03_LOCUS20091</name>
</gene>
<dbReference type="InterPro" id="IPR036236">
    <property type="entry name" value="Znf_C2H2_sf"/>
</dbReference>
<keyword evidence="4" id="KW-0862">Zinc</keyword>
<reference evidence="11" key="1">
    <citation type="submission" date="2020-11" db="EMBL/GenBank/DDBJ databases">
        <authorList>
            <person name="Tran Van P."/>
        </authorList>
    </citation>
    <scope>NUCLEOTIDE SEQUENCE</scope>
</reference>
<evidence type="ECO:0000256" key="6">
    <source>
        <dbReference type="ARBA" id="ARBA00023163"/>
    </source>
</evidence>
<keyword evidence="7" id="KW-0539">Nucleus</keyword>
<dbReference type="GO" id="GO:0008270">
    <property type="term" value="F:zinc ion binding"/>
    <property type="evidence" value="ECO:0007669"/>
    <property type="project" value="UniProtKB-KW"/>
</dbReference>
<keyword evidence="6" id="KW-0804">Transcription</keyword>
<comment type="subcellular location">
    <subcellularLocation>
        <location evidence="1">Nucleus</location>
    </subcellularLocation>
</comment>
<dbReference type="InterPro" id="IPR051061">
    <property type="entry name" value="Zinc_finger_trans_reg"/>
</dbReference>
<keyword evidence="2" id="KW-0479">Metal-binding</keyword>
<dbReference type="AlphaFoldDB" id="A0A7R9LP02"/>
<feature type="region of interest" description="Disordered" evidence="9">
    <location>
        <begin position="55"/>
        <end position="84"/>
    </location>
</feature>
<evidence type="ECO:0000256" key="2">
    <source>
        <dbReference type="ARBA" id="ARBA00022723"/>
    </source>
</evidence>
<keyword evidence="5" id="KW-0805">Transcription regulation</keyword>
<evidence type="ECO:0000256" key="3">
    <source>
        <dbReference type="ARBA" id="ARBA00022771"/>
    </source>
</evidence>
<evidence type="ECO:0000313" key="11">
    <source>
        <dbReference type="EMBL" id="CAD7644513.1"/>
    </source>
</evidence>
<name>A0A7R9LP02_9ACAR</name>
<keyword evidence="3 8" id="KW-0863">Zinc-finger</keyword>
<keyword evidence="12" id="KW-1185">Reference proteome</keyword>
<sequence length="207" mass="23616">MTPKSLPLNASTDGLNTTETNTQLMTVPVIVCPISGCDLMFMTLELLEQHLTTHSFRSKQLSRSKQSKRKTVSNAGQSQTPGAAATDLLRCPHESCRQRGFKHSRNLIAHTQRQHSTHEPYVCDEDNCRKRFPTRKGLLRHKSLSHEKGRLFVCPHSGCGKAFTKRWSYSEHITRHSTHTPFACTHTPCEHRFATKKLLELHVRRVH</sequence>
<dbReference type="SUPFAM" id="SSF57667">
    <property type="entry name" value="beta-beta-alpha zinc fingers"/>
    <property type="match status" value="2"/>
</dbReference>
<dbReference type="InterPro" id="IPR013087">
    <property type="entry name" value="Znf_C2H2_type"/>
</dbReference>
<dbReference type="PROSITE" id="PS50157">
    <property type="entry name" value="ZINC_FINGER_C2H2_2"/>
    <property type="match status" value="3"/>
</dbReference>
<proteinExistence type="predicted"/>
<feature type="domain" description="C2H2-type" evidence="10">
    <location>
        <begin position="152"/>
        <end position="181"/>
    </location>
</feature>
<evidence type="ECO:0000256" key="5">
    <source>
        <dbReference type="ARBA" id="ARBA00023015"/>
    </source>
</evidence>
<dbReference type="GO" id="GO:0006357">
    <property type="term" value="P:regulation of transcription by RNA polymerase II"/>
    <property type="evidence" value="ECO:0007669"/>
    <property type="project" value="TreeGrafter"/>
</dbReference>
<accession>A0A7R9LP02</accession>
<dbReference type="PROSITE" id="PS00028">
    <property type="entry name" value="ZINC_FINGER_C2H2_1"/>
    <property type="match status" value="4"/>
</dbReference>
<dbReference type="EMBL" id="CAJPIZ010031699">
    <property type="protein sequence ID" value="CAG2120144.1"/>
    <property type="molecule type" value="Genomic_DNA"/>
</dbReference>
<protein>
    <recommendedName>
        <fullName evidence="10">C2H2-type domain-containing protein</fullName>
    </recommendedName>
</protein>
<evidence type="ECO:0000256" key="7">
    <source>
        <dbReference type="ARBA" id="ARBA00023242"/>
    </source>
</evidence>
<dbReference type="Proteomes" id="UP000759131">
    <property type="component" value="Unassembled WGS sequence"/>
</dbReference>
<dbReference type="SMART" id="SM00355">
    <property type="entry name" value="ZnF_C2H2"/>
    <property type="match status" value="5"/>
</dbReference>
<dbReference type="PANTHER" id="PTHR46179:SF13">
    <property type="entry name" value="C2H2-TYPE DOMAIN-CONTAINING PROTEIN"/>
    <property type="match status" value="1"/>
</dbReference>
<feature type="domain" description="C2H2-type" evidence="10">
    <location>
        <begin position="121"/>
        <end position="151"/>
    </location>
</feature>
<dbReference type="GO" id="GO:0005634">
    <property type="term" value="C:nucleus"/>
    <property type="evidence" value="ECO:0007669"/>
    <property type="project" value="UniProtKB-SubCell"/>
</dbReference>
<dbReference type="Gene3D" id="3.30.160.60">
    <property type="entry name" value="Classic Zinc Finger"/>
    <property type="match status" value="3"/>
</dbReference>
<organism evidence="11">
    <name type="scientific">Medioppia subpectinata</name>
    <dbReference type="NCBI Taxonomy" id="1979941"/>
    <lineage>
        <taxon>Eukaryota</taxon>
        <taxon>Metazoa</taxon>
        <taxon>Ecdysozoa</taxon>
        <taxon>Arthropoda</taxon>
        <taxon>Chelicerata</taxon>
        <taxon>Arachnida</taxon>
        <taxon>Acari</taxon>
        <taxon>Acariformes</taxon>
        <taxon>Sarcoptiformes</taxon>
        <taxon>Oribatida</taxon>
        <taxon>Brachypylina</taxon>
        <taxon>Oppioidea</taxon>
        <taxon>Oppiidae</taxon>
        <taxon>Medioppia</taxon>
    </lineage>
</organism>
<dbReference type="OrthoDB" id="427030at2759"/>
<evidence type="ECO:0000313" key="12">
    <source>
        <dbReference type="Proteomes" id="UP000759131"/>
    </source>
</evidence>
<dbReference type="EMBL" id="OC886274">
    <property type="protein sequence ID" value="CAD7644513.1"/>
    <property type="molecule type" value="Genomic_DNA"/>
</dbReference>
<feature type="compositionally biased region" description="Basic residues" evidence="9">
    <location>
        <begin position="56"/>
        <end position="71"/>
    </location>
</feature>
<feature type="domain" description="C2H2-type" evidence="10">
    <location>
        <begin position="182"/>
        <end position="207"/>
    </location>
</feature>
<feature type="compositionally biased region" description="Polar residues" evidence="9">
    <location>
        <begin position="72"/>
        <end position="81"/>
    </location>
</feature>
<dbReference type="Pfam" id="PF00096">
    <property type="entry name" value="zf-C2H2"/>
    <property type="match status" value="1"/>
</dbReference>